<keyword evidence="1" id="KW-0732">Signal</keyword>
<dbReference type="Gene3D" id="2.70.70.10">
    <property type="entry name" value="Glucose Permease (Domain IIA)"/>
    <property type="match status" value="1"/>
</dbReference>
<feature type="chain" id="PRO_5046323579" evidence="1">
    <location>
        <begin position="31"/>
        <end position="370"/>
    </location>
</feature>
<dbReference type="SUPFAM" id="SSF51261">
    <property type="entry name" value="Duplicated hybrid motif"/>
    <property type="match status" value="1"/>
</dbReference>
<proteinExistence type="predicted"/>
<feature type="signal peptide" evidence="1">
    <location>
        <begin position="1"/>
        <end position="30"/>
    </location>
</feature>
<sequence>MRFSSLFVRAAAVLGVTLVAAAVVSAPAQAAAPTFKAPFPCGQRWTYQHHDGEVRLALDFIRNDGGTTAGTPVLASAAGTAARKYQANGAGNYIDINHGGGWHTYYFHLAAYSVDDGAYVAQGQQIGITGTTGNSTGEHIHYEQLYNGTGQTIAIEGASLAPYPTAYGVKSLTSTNCGGGGGGGTTKYWVDTFAAAPVYASATSTSQTGTLNAGTNYVFCKTWGRQVGSGSAYNHWWLKTDPDTGPAGQYVSAYYLSRWGNDEAKDNSGTVIPDCPGGSRPKYWVDTFAAAPVYASATSTAQTGTLNAGTNYVFCKTWGRQIGSGSAYNHYWLKTDPDTGPADQFVSAYYLSRWGNDEARDNNGVVIPDC</sequence>
<dbReference type="InterPro" id="IPR011055">
    <property type="entry name" value="Dup_hybrid_motif"/>
</dbReference>
<dbReference type="PANTHER" id="PTHR21666">
    <property type="entry name" value="PEPTIDASE-RELATED"/>
    <property type="match status" value="1"/>
</dbReference>
<keyword evidence="4" id="KW-1185">Reference proteome</keyword>
<gene>
    <name evidence="3" type="ORF">ACFY35_14545</name>
</gene>
<dbReference type="RefSeq" id="WP_020510348.1">
    <property type="nucleotide sequence ID" value="NZ_JBIAZU010000002.1"/>
</dbReference>
<dbReference type="EC" id="3.4.24.-" evidence="3"/>
<dbReference type="CDD" id="cd12797">
    <property type="entry name" value="M23_peptidase"/>
    <property type="match status" value="1"/>
</dbReference>
<accession>A0ABW6WCL4</accession>
<evidence type="ECO:0000256" key="1">
    <source>
        <dbReference type="SAM" id="SignalP"/>
    </source>
</evidence>
<evidence type="ECO:0000313" key="4">
    <source>
        <dbReference type="Proteomes" id="UP001602245"/>
    </source>
</evidence>
<comment type="caution">
    <text evidence="3">The sequence shown here is derived from an EMBL/GenBank/DDBJ whole genome shotgun (WGS) entry which is preliminary data.</text>
</comment>
<dbReference type="EMBL" id="JBIAZU010000002">
    <property type="protein sequence ID" value="MFF5290661.1"/>
    <property type="molecule type" value="Genomic_DNA"/>
</dbReference>
<dbReference type="InterPro" id="IPR016047">
    <property type="entry name" value="M23ase_b-sheet_dom"/>
</dbReference>
<dbReference type="InterPro" id="IPR050570">
    <property type="entry name" value="Cell_wall_metabolism_enzyme"/>
</dbReference>
<evidence type="ECO:0000313" key="3">
    <source>
        <dbReference type="EMBL" id="MFF5290661.1"/>
    </source>
</evidence>
<dbReference type="PANTHER" id="PTHR21666:SF270">
    <property type="entry name" value="MUREIN HYDROLASE ACTIVATOR ENVC"/>
    <property type="match status" value="1"/>
</dbReference>
<name>A0ABW6WCL4_9ACTN</name>
<protein>
    <submittedName>
        <fullName evidence="3">M23 family metallopeptidase</fullName>
        <ecNumber evidence="3">3.4.24.-</ecNumber>
    </submittedName>
</protein>
<feature type="domain" description="M23ase beta-sheet core" evidence="2">
    <location>
        <begin position="67"/>
        <end position="149"/>
    </location>
</feature>
<organism evidence="3 4">
    <name type="scientific">Paractinoplanes globisporus</name>
    <dbReference type="NCBI Taxonomy" id="113565"/>
    <lineage>
        <taxon>Bacteria</taxon>
        <taxon>Bacillati</taxon>
        <taxon>Actinomycetota</taxon>
        <taxon>Actinomycetes</taxon>
        <taxon>Micromonosporales</taxon>
        <taxon>Micromonosporaceae</taxon>
        <taxon>Paractinoplanes</taxon>
    </lineage>
</organism>
<dbReference type="GO" id="GO:0016787">
    <property type="term" value="F:hydrolase activity"/>
    <property type="evidence" value="ECO:0007669"/>
    <property type="project" value="UniProtKB-KW"/>
</dbReference>
<dbReference type="Pfam" id="PF01551">
    <property type="entry name" value="Peptidase_M23"/>
    <property type="match status" value="1"/>
</dbReference>
<reference evidence="3 4" key="1">
    <citation type="submission" date="2024-10" db="EMBL/GenBank/DDBJ databases">
        <title>The Natural Products Discovery Center: Release of the First 8490 Sequenced Strains for Exploring Actinobacteria Biosynthetic Diversity.</title>
        <authorList>
            <person name="Kalkreuter E."/>
            <person name="Kautsar S.A."/>
            <person name="Yang D."/>
            <person name="Bader C.D."/>
            <person name="Teijaro C.N."/>
            <person name="Fluegel L."/>
            <person name="Davis C.M."/>
            <person name="Simpson J.R."/>
            <person name="Lauterbach L."/>
            <person name="Steele A.D."/>
            <person name="Gui C."/>
            <person name="Meng S."/>
            <person name="Li G."/>
            <person name="Viehrig K."/>
            <person name="Ye F."/>
            <person name="Su P."/>
            <person name="Kiefer A.F."/>
            <person name="Nichols A."/>
            <person name="Cepeda A.J."/>
            <person name="Yan W."/>
            <person name="Fan B."/>
            <person name="Jiang Y."/>
            <person name="Adhikari A."/>
            <person name="Zheng C.-J."/>
            <person name="Schuster L."/>
            <person name="Cowan T.M."/>
            <person name="Smanski M.J."/>
            <person name="Chevrette M.G."/>
            <person name="De Carvalho L.P.S."/>
            <person name="Shen B."/>
        </authorList>
    </citation>
    <scope>NUCLEOTIDE SEQUENCE [LARGE SCALE GENOMIC DNA]</scope>
    <source>
        <strain evidence="3 4">NPDC000087</strain>
    </source>
</reference>
<keyword evidence="3" id="KW-0378">Hydrolase</keyword>
<evidence type="ECO:0000259" key="2">
    <source>
        <dbReference type="Pfam" id="PF01551"/>
    </source>
</evidence>
<dbReference type="Proteomes" id="UP001602245">
    <property type="component" value="Unassembled WGS sequence"/>
</dbReference>